<keyword evidence="1" id="KW-0472">Membrane</keyword>
<evidence type="ECO:0000313" key="2">
    <source>
        <dbReference type="EMBL" id="XBM04798.1"/>
    </source>
</evidence>
<sequence length="172" mass="19469">MGNILIQYIKKIDKVMLFSIMLSIITLGISFFTGLNMKDSFVENHLELSFWDIFINNSVVSVLFFLGAITFGLLSFIYLFINGYYIGTTFAYKISSEGLQQTMELVFWHGLLEVPSLILSSSLGFVPLVLVIFSAHSRKKIRISKYLKYSVVVMILVIILNALAALIESKTF</sequence>
<gene>
    <name evidence="2" type="ORF">ABG082_03255</name>
</gene>
<accession>A0AAU7FMM5</accession>
<organism evidence="2">
    <name type="scientific">Bacillus sp. BS1807G30</name>
    <dbReference type="NCBI Taxonomy" id="3153756"/>
    <lineage>
        <taxon>Bacteria</taxon>
        <taxon>Bacillati</taxon>
        <taxon>Bacillota</taxon>
        <taxon>Bacilli</taxon>
        <taxon>Bacillales</taxon>
        <taxon>Bacillaceae</taxon>
        <taxon>Bacillus</taxon>
    </lineage>
</organism>
<feature type="transmembrane region" description="Helical" evidence="1">
    <location>
        <begin position="106"/>
        <end position="134"/>
    </location>
</feature>
<dbReference type="InterPro" id="IPR002798">
    <property type="entry name" value="SpoIIM-like"/>
</dbReference>
<name>A0AAU7FMM5_9BACI</name>
<feature type="transmembrane region" description="Helical" evidence="1">
    <location>
        <begin position="58"/>
        <end position="86"/>
    </location>
</feature>
<feature type="transmembrane region" description="Helical" evidence="1">
    <location>
        <begin position="15"/>
        <end position="37"/>
    </location>
</feature>
<dbReference type="PANTHER" id="PTHR35337:SF1">
    <property type="entry name" value="SLR1478 PROTEIN"/>
    <property type="match status" value="1"/>
</dbReference>
<evidence type="ECO:0000256" key="1">
    <source>
        <dbReference type="SAM" id="Phobius"/>
    </source>
</evidence>
<dbReference type="AlphaFoldDB" id="A0AAU7FMM5"/>
<proteinExistence type="predicted"/>
<dbReference type="PANTHER" id="PTHR35337">
    <property type="entry name" value="SLR1478 PROTEIN"/>
    <property type="match status" value="1"/>
</dbReference>
<dbReference type="EMBL" id="CP157353">
    <property type="protein sequence ID" value="XBM04798.1"/>
    <property type="molecule type" value="Genomic_DNA"/>
</dbReference>
<dbReference type="RefSeq" id="WP_047946442.1">
    <property type="nucleotide sequence ID" value="NZ_CP157353.1"/>
</dbReference>
<keyword evidence="1" id="KW-0812">Transmembrane</keyword>
<keyword evidence="1" id="KW-1133">Transmembrane helix</keyword>
<protein>
    <submittedName>
        <fullName evidence="2">Stage II sporulation protein M</fullName>
    </submittedName>
</protein>
<reference evidence="2" key="1">
    <citation type="submission" date="2024-05" db="EMBL/GenBank/DDBJ databases">
        <authorList>
            <person name="Liu Z."/>
        </authorList>
    </citation>
    <scope>NUCLEOTIDE SEQUENCE</scope>
    <source>
        <strain evidence="2">BS1807G30</strain>
    </source>
</reference>
<dbReference type="Pfam" id="PF01944">
    <property type="entry name" value="SpoIIM"/>
    <property type="match status" value="1"/>
</dbReference>
<feature type="transmembrane region" description="Helical" evidence="1">
    <location>
        <begin position="146"/>
        <end position="167"/>
    </location>
</feature>